<evidence type="ECO:0000256" key="5">
    <source>
        <dbReference type="SAM" id="Phobius"/>
    </source>
</evidence>
<accession>A0A6N6M3V7</accession>
<feature type="transmembrane region" description="Helical" evidence="5">
    <location>
        <begin position="164"/>
        <end position="185"/>
    </location>
</feature>
<dbReference type="AlphaFoldDB" id="A0A6N6M3V7"/>
<feature type="transmembrane region" description="Helical" evidence="5">
    <location>
        <begin position="450"/>
        <end position="468"/>
    </location>
</feature>
<evidence type="ECO:0000256" key="1">
    <source>
        <dbReference type="ARBA" id="ARBA00004141"/>
    </source>
</evidence>
<dbReference type="Pfam" id="PF04932">
    <property type="entry name" value="Wzy_C"/>
    <property type="match status" value="1"/>
</dbReference>
<evidence type="ECO:0000259" key="6">
    <source>
        <dbReference type="Pfam" id="PF04932"/>
    </source>
</evidence>
<dbReference type="GO" id="GO:0016020">
    <property type="term" value="C:membrane"/>
    <property type="evidence" value="ECO:0007669"/>
    <property type="project" value="UniProtKB-SubCell"/>
</dbReference>
<dbReference type="RefSeq" id="WP_151169868.1">
    <property type="nucleotide sequence ID" value="NZ_WACR01000012.1"/>
</dbReference>
<feature type="transmembrane region" description="Helical" evidence="5">
    <location>
        <begin position="134"/>
        <end position="152"/>
    </location>
</feature>
<dbReference type="OrthoDB" id="871774at2"/>
<feature type="transmembrane region" description="Helical" evidence="5">
    <location>
        <begin position="15"/>
        <end position="42"/>
    </location>
</feature>
<dbReference type="PANTHER" id="PTHR37422:SF13">
    <property type="entry name" value="LIPOPOLYSACCHARIDE BIOSYNTHESIS PROTEIN PA4999-RELATED"/>
    <property type="match status" value="1"/>
</dbReference>
<gene>
    <name evidence="7" type="ORF">F3059_12720</name>
</gene>
<dbReference type="EMBL" id="WACR01000012">
    <property type="protein sequence ID" value="KAB1062146.1"/>
    <property type="molecule type" value="Genomic_DNA"/>
</dbReference>
<feature type="transmembrane region" description="Helical" evidence="5">
    <location>
        <begin position="229"/>
        <end position="247"/>
    </location>
</feature>
<keyword evidence="2 5" id="KW-0812">Transmembrane</keyword>
<evidence type="ECO:0000256" key="4">
    <source>
        <dbReference type="ARBA" id="ARBA00023136"/>
    </source>
</evidence>
<protein>
    <submittedName>
        <fullName evidence="7">O-antigen ligase family protein</fullName>
    </submittedName>
</protein>
<dbReference type="Proteomes" id="UP000435357">
    <property type="component" value="Unassembled WGS sequence"/>
</dbReference>
<evidence type="ECO:0000256" key="2">
    <source>
        <dbReference type="ARBA" id="ARBA00022692"/>
    </source>
</evidence>
<keyword evidence="7" id="KW-0436">Ligase</keyword>
<dbReference type="PANTHER" id="PTHR37422">
    <property type="entry name" value="TEICHURONIC ACID BIOSYNTHESIS PROTEIN TUAE"/>
    <property type="match status" value="1"/>
</dbReference>
<feature type="transmembrane region" description="Helical" evidence="5">
    <location>
        <begin position="72"/>
        <end position="92"/>
    </location>
</feature>
<feature type="transmembrane region" description="Helical" evidence="5">
    <location>
        <begin position="104"/>
        <end position="122"/>
    </location>
</feature>
<sequence length="479" mass="55387">MLDSLKQKWVYGSGLAFIGLAALFLYFEVLWFLALPVALVIVYLALFRLHWLMLLIVFVTPISITIDNVGGGFGLTLPTDPLMFGAMLVFLFKVFYDHRYDMRIVRHPISIAIFINLIWMFLTSITSELPLVSFKFLISRLWFVVTFYFIAVQMFRYRDLLIKYFWMYIIPMTFVIIYTMSRQYVRAFDEKAAHWVMSPFFNDHTSYGALIAMFIPLLFNFMFDEKFKIDAKIVSGFFFFIFLIGLIMSYTRAAWVSVVAAIFLAIFIKLRIRWWVLSLLGVTLVALFFSFQSTILQELEQNRQDSSGNLAEHVQSITNVATDASNLERINRWKSAFRMFAEDPVMGKGPGTYAFLYAPYQHSSDLTIISTNFGDLGTAHSEYFGPLAEQGVMGMLTFLLIVFMLYHTGIPLYYKLKHKRDRAILMSVILGLTTYLTHGILNNFLDTDKASVPFWGFLAVIVVMDLYCEKNEPETEKTN</sequence>
<comment type="caution">
    <text evidence="7">The sequence shown here is derived from an EMBL/GenBank/DDBJ whole genome shotgun (WGS) entry which is preliminary data.</text>
</comment>
<feature type="domain" description="O-antigen ligase-related" evidence="6">
    <location>
        <begin position="237"/>
        <end position="399"/>
    </location>
</feature>
<organism evidence="7 8">
    <name type="scientific">Salibacter halophilus</name>
    <dbReference type="NCBI Taxonomy" id="1803916"/>
    <lineage>
        <taxon>Bacteria</taxon>
        <taxon>Pseudomonadati</taxon>
        <taxon>Bacteroidota</taxon>
        <taxon>Flavobacteriia</taxon>
        <taxon>Flavobacteriales</taxon>
        <taxon>Salibacteraceae</taxon>
        <taxon>Salibacter</taxon>
    </lineage>
</organism>
<dbReference type="InterPro" id="IPR051533">
    <property type="entry name" value="WaaL-like"/>
</dbReference>
<dbReference type="GO" id="GO:0016874">
    <property type="term" value="F:ligase activity"/>
    <property type="evidence" value="ECO:0007669"/>
    <property type="project" value="UniProtKB-KW"/>
</dbReference>
<feature type="transmembrane region" description="Helical" evidence="5">
    <location>
        <begin position="49"/>
        <end position="66"/>
    </location>
</feature>
<name>A0A6N6M3V7_9FLAO</name>
<comment type="subcellular location">
    <subcellularLocation>
        <location evidence="1">Membrane</location>
        <topology evidence="1">Multi-pass membrane protein</topology>
    </subcellularLocation>
</comment>
<evidence type="ECO:0000256" key="3">
    <source>
        <dbReference type="ARBA" id="ARBA00022989"/>
    </source>
</evidence>
<dbReference type="InterPro" id="IPR007016">
    <property type="entry name" value="O-antigen_ligase-rel_domated"/>
</dbReference>
<feature type="transmembrane region" description="Helical" evidence="5">
    <location>
        <begin position="253"/>
        <end position="270"/>
    </location>
</feature>
<keyword evidence="8" id="KW-1185">Reference proteome</keyword>
<keyword evidence="4 5" id="KW-0472">Membrane</keyword>
<evidence type="ECO:0000313" key="7">
    <source>
        <dbReference type="EMBL" id="KAB1062146.1"/>
    </source>
</evidence>
<feature type="transmembrane region" description="Helical" evidence="5">
    <location>
        <begin position="392"/>
        <end position="414"/>
    </location>
</feature>
<evidence type="ECO:0000313" key="8">
    <source>
        <dbReference type="Proteomes" id="UP000435357"/>
    </source>
</evidence>
<reference evidence="7 8" key="1">
    <citation type="submission" date="2019-09" db="EMBL/GenBank/DDBJ databases">
        <title>Genomes of Cryomorphaceae.</title>
        <authorList>
            <person name="Bowman J.P."/>
        </authorList>
    </citation>
    <scope>NUCLEOTIDE SEQUENCE [LARGE SCALE GENOMIC DNA]</scope>
    <source>
        <strain evidence="7 8">KCTC 52047</strain>
    </source>
</reference>
<feature type="transmembrane region" description="Helical" evidence="5">
    <location>
        <begin position="205"/>
        <end position="222"/>
    </location>
</feature>
<feature type="transmembrane region" description="Helical" evidence="5">
    <location>
        <begin position="423"/>
        <end position="444"/>
    </location>
</feature>
<keyword evidence="3 5" id="KW-1133">Transmembrane helix</keyword>
<feature type="transmembrane region" description="Helical" evidence="5">
    <location>
        <begin position="277"/>
        <end position="296"/>
    </location>
</feature>
<proteinExistence type="predicted"/>